<gene>
    <name evidence="4" type="ORF">RDWZM_001311</name>
</gene>
<dbReference type="Proteomes" id="UP001142055">
    <property type="component" value="Chromosome 1"/>
</dbReference>
<evidence type="ECO:0000313" key="4">
    <source>
        <dbReference type="EMBL" id="KAJ6222766.1"/>
    </source>
</evidence>
<dbReference type="Gene3D" id="4.10.1000.10">
    <property type="entry name" value="Zinc finger, CCCH-type"/>
    <property type="match status" value="1"/>
</dbReference>
<feature type="region of interest" description="Disordered" evidence="2">
    <location>
        <begin position="253"/>
        <end position="309"/>
    </location>
</feature>
<dbReference type="AlphaFoldDB" id="A0A9Q0MBB9"/>
<feature type="compositionally biased region" description="Polar residues" evidence="2">
    <location>
        <begin position="285"/>
        <end position="297"/>
    </location>
</feature>
<keyword evidence="1" id="KW-0862">Zinc</keyword>
<evidence type="ECO:0000313" key="5">
    <source>
        <dbReference type="Proteomes" id="UP001142055"/>
    </source>
</evidence>
<dbReference type="GO" id="GO:0008270">
    <property type="term" value="F:zinc ion binding"/>
    <property type="evidence" value="ECO:0007669"/>
    <property type="project" value="UniProtKB-KW"/>
</dbReference>
<keyword evidence="1" id="KW-0479">Metal-binding</keyword>
<reference evidence="4" key="1">
    <citation type="submission" date="2022-12" db="EMBL/GenBank/DDBJ databases">
        <title>Genome assemblies of Blomia tropicalis.</title>
        <authorList>
            <person name="Cui Y."/>
        </authorList>
    </citation>
    <scope>NUCLEOTIDE SEQUENCE</scope>
    <source>
        <tissue evidence="4">Adult mites</tissue>
    </source>
</reference>
<accession>A0A9Q0MBB9</accession>
<dbReference type="PANTHER" id="PTHR15725:SF14">
    <property type="entry name" value="ZINC FINGER CCCH DOMAIN-CONTAINING PROTEIN 11A"/>
    <property type="match status" value="1"/>
</dbReference>
<organism evidence="4 5">
    <name type="scientific">Blomia tropicalis</name>
    <name type="common">Mite</name>
    <dbReference type="NCBI Taxonomy" id="40697"/>
    <lineage>
        <taxon>Eukaryota</taxon>
        <taxon>Metazoa</taxon>
        <taxon>Ecdysozoa</taxon>
        <taxon>Arthropoda</taxon>
        <taxon>Chelicerata</taxon>
        <taxon>Arachnida</taxon>
        <taxon>Acari</taxon>
        <taxon>Acariformes</taxon>
        <taxon>Sarcoptiformes</taxon>
        <taxon>Astigmata</taxon>
        <taxon>Glycyphagoidea</taxon>
        <taxon>Echimyopodidae</taxon>
        <taxon>Blomia</taxon>
    </lineage>
</organism>
<dbReference type="PROSITE" id="PS50103">
    <property type="entry name" value="ZF_C3H1"/>
    <property type="match status" value="1"/>
</dbReference>
<dbReference type="EMBL" id="JAPWDV010000001">
    <property type="protein sequence ID" value="KAJ6222766.1"/>
    <property type="molecule type" value="Genomic_DNA"/>
</dbReference>
<dbReference type="OMA" id="CWFETQP"/>
<feature type="compositionally biased region" description="Basic and acidic residues" evidence="2">
    <location>
        <begin position="253"/>
        <end position="274"/>
    </location>
</feature>
<comment type="caution">
    <text evidence="4">The sequence shown here is derived from an EMBL/GenBank/DDBJ whole genome shotgun (WGS) entry which is preliminary data.</text>
</comment>
<evidence type="ECO:0000256" key="1">
    <source>
        <dbReference type="PROSITE-ProRule" id="PRU00723"/>
    </source>
</evidence>
<keyword evidence="5" id="KW-1185">Reference proteome</keyword>
<dbReference type="Pfam" id="PF15663">
    <property type="entry name" value="zf-CCCH_3"/>
    <property type="match status" value="1"/>
</dbReference>
<protein>
    <recommendedName>
        <fullName evidence="3">C3H1-type domain-containing protein</fullName>
    </recommendedName>
</protein>
<keyword evidence="1" id="KW-0863">Zinc-finger</keyword>
<feature type="zinc finger region" description="C3H1-type" evidence="1">
    <location>
        <begin position="22"/>
        <end position="48"/>
    </location>
</feature>
<dbReference type="InterPro" id="IPR041686">
    <property type="entry name" value="Znf-CCCH_3"/>
</dbReference>
<sequence length="386" mass="44393">MAVLCFYFQGVKCPFRHCDQALGSEVVCEAWRRGKCRDMKCPFRHMEPNINRSLIPCWFETQPQGCLKPHCVFQHNKPRPSFVELQSGHDIILPISVDNPTKQQNSTPFALNSQPEIKSIDSEHRIPLKSEINVSIERHPDEEDSDDPETMVDEIVDENVVKIKTLEQIRMEKILNSNLEHETLINDTITTKHRVSKPIEKFEHYISPQKLSKTNLVNNSFNTNSKKIQSTMDETNEKIREFQVKTLDQIRKERIESENQSKNGEENGVTKENEMPNLLKRSIDSIDSTTNGKSNSKPVKIRRNRASTTTAVNTEFKSNEMKSSNYQESNNDFYQSTIEPFSNDSDLDDFGELDMDGGLSINHTNVNDADIEDDELMREINQVINS</sequence>
<name>A0A9Q0MBB9_BLOTA</name>
<dbReference type="PANTHER" id="PTHR15725">
    <property type="entry name" value="ZN-FINGER, C-X8-C-X5-C-X3-H TYPE-CONTAINING"/>
    <property type="match status" value="1"/>
</dbReference>
<evidence type="ECO:0000259" key="3">
    <source>
        <dbReference type="PROSITE" id="PS50103"/>
    </source>
</evidence>
<dbReference type="InterPro" id="IPR000571">
    <property type="entry name" value="Znf_CCCH"/>
</dbReference>
<feature type="domain" description="C3H1-type" evidence="3">
    <location>
        <begin position="22"/>
        <end position="48"/>
    </location>
</feature>
<evidence type="ECO:0000256" key="2">
    <source>
        <dbReference type="SAM" id="MobiDB-lite"/>
    </source>
</evidence>
<proteinExistence type="predicted"/>